<dbReference type="STRING" id="1245528.M3JVG2"/>
<dbReference type="GO" id="GO:0070449">
    <property type="term" value="C:elongin complex"/>
    <property type="evidence" value="ECO:0007669"/>
    <property type="project" value="InterPro"/>
</dbReference>
<dbReference type="Gene3D" id="6.10.250.3180">
    <property type="match status" value="1"/>
</dbReference>
<dbReference type="PROSITE" id="PS50181">
    <property type="entry name" value="FBOX"/>
    <property type="match status" value="1"/>
</dbReference>
<feature type="compositionally biased region" description="Basic residues" evidence="2">
    <location>
        <begin position="286"/>
        <end position="302"/>
    </location>
</feature>
<dbReference type="InterPro" id="IPR051870">
    <property type="entry name" value="Elongin-A_domain"/>
</dbReference>
<evidence type="ECO:0000313" key="4">
    <source>
        <dbReference type="EMBL" id="EMG46905.1"/>
    </source>
</evidence>
<dbReference type="HOGENOM" id="CLU_857884_0_0_1"/>
<sequence length="324" mass="37058">MNSQFSRKPKSLPKLSQLAINKLKKFTNQITDVGNAPYHLLEPVLQQMQSRQLNELETTCDQLLPYSDELWKKLIEKDFPNRPTELDPLKRTKNNMPYKTLYYKYCQDRENFRKDSAKKLRNANKSIEKEKSRTKIVAVNEVLKDPSIKARRVYNTSGGYHKSMQPVNKNSILEKVKRDTMHNRSLVFGRSTFKPYDPFDAFKVHKSTSLIRPPRTDPTVSSTGIRRTTFFNATGNSLQPTVKIPKPKSKPLTKVPESNHDTASPASTSPVNPTPASQPSSIFLQPKRKTSSTNTPRKKRPKKMEPTIKESPSKIKPLKSSIFS</sequence>
<evidence type="ECO:0000256" key="1">
    <source>
        <dbReference type="ARBA" id="ARBA00021346"/>
    </source>
</evidence>
<comment type="caution">
    <text evidence="4">The sequence shown here is derived from an EMBL/GenBank/DDBJ whole genome shotgun (WGS) entry which is preliminary data.</text>
</comment>
<gene>
    <name evidence="4" type="ORF">G210_2836</name>
</gene>
<feature type="compositionally biased region" description="Polar residues" evidence="2">
    <location>
        <begin position="230"/>
        <end position="240"/>
    </location>
</feature>
<evidence type="ECO:0000313" key="5">
    <source>
        <dbReference type="Proteomes" id="UP000011777"/>
    </source>
</evidence>
<dbReference type="GO" id="GO:0006368">
    <property type="term" value="P:transcription elongation by RNA polymerase II"/>
    <property type="evidence" value="ECO:0007669"/>
    <property type="project" value="InterPro"/>
</dbReference>
<evidence type="ECO:0000256" key="2">
    <source>
        <dbReference type="SAM" id="MobiDB-lite"/>
    </source>
</evidence>
<feature type="domain" description="F-box" evidence="3">
    <location>
        <begin position="30"/>
        <end position="74"/>
    </location>
</feature>
<feature type="compositionally biased region" description="Polar residues" evidence="2">
    <location>
        <begin position="261"/>
        <end position="283"/>
    </location>
</feature>
<feature type="compositionally biased region" description="Basic and acidic residues" evidence="2">
    <location>
        <begin position="303"/>
        <end position="313"/>
    </location>
</feature>
<name>M3JVG2_CANMX</name>
<proteinExistence type="predicted"/>
<dbReference type="InterPro" id="IPR001810">
    <property type="entry name" value="F-box_dom"/>
</dbReference>
<feature type="region of interest" description="Disordered" evidence="2">
    <location>
        <begin position="230"/>
        <end position="324"/>
    </location>
</feature>
<reference evidence="4 5" key="1">
    <citation type="submission" date="2013-02" db="EMBL/GenBank/DDBJ databases">
        <title>Genome sequence of Candida maltosa Xu316, a potential industrial strain for xylitol and ethanol production.</title>
        <authorList>
            <person name="Yu J."/>
            <person name="Wang Q."/>
            <person name="Geng X."/>
            <person name="Bao W."/>
            <person name="He P."/>
            <person name="Cai J."/>
        </authorList>
    </citation>
    <scope>NUCLEOTIDE SEQUENCE [LARGE SCALE GENOMIC DNA]</scope>
    <source>
        <strain evidence="5">Xu316</strain>
    </source>
</reference>
<dbReference type="AlphaFoldDB" id="M3JVG2"/>
<dbReference type="Pfam" id="PF06881">
    <property type="entry name" value="Elongin_A"/>
    <property type="match status" value="1"/>
</dbReference>
<dbReference type="PANTHER" id="PTHR15141:SF76">
    <property type="entry name" value="TRANSCRIPTION ELONGATION FACTOR B POLYPEPTIDE 3"/>
    <property type="match status" value="1"/>
</dbReference>
<dbReference type="EMBL" id="AOGT01001837">
    <property type="protein sequence ID" value="EMG46905.1"/>
    <property type="molecule type" value="Genomic_DNA"/>
</dbReference>
<dbReference type="OMA" id="WLRFIKR"/>
<protein>
    <recommendedName>
        <fullName evidence="1">Elongin-A</fullName>
    </recommendedName>
</protein>
<dbReference type="Proteomes" id="UP000011777">
    <property type="component" value="Unassembled WGS sequence"/>
</dbReference>
<dbReference type="PANTHER" id="PTHR15141">
    <property type="entry name" value="TRANSCRIPTION ELONGATION FACTOR B POLYPEPTIDE 3"/>
    <property type="match status" value="1"/>
</dbReference>
<dbReference type="OrthoDB" id="21513at2759"/>
<dbReference type="InterPro" id="IPR010684">
    <property type="entry name" value="RNA_pol_II_trans_fac_SIII_A"/>
</dbReference>
<evidence type="ECO:0000259" key="3">
    <source>
        <dbReference type="PROSITE" id="PS50181"/>
    </source>
</evidence>
<keyword evidence="5" id="KW-1185">Reference proteome</keyword>
<dbReference type="eggNOG" id="KOG2821">
    <property type="taxonomic scope" value="Eukaryota"/>
</dbReference>
<organism evidence="4 5">
    <name type="scientific">Candida maltosa (strain Xu316)</name>
    <name type="common">Yeast</name>
    <dbReference type="NCBI Taxonomy" id="1245528"/>
    <lineage>
        <taxon>Eukaryota</taxon>
        <taxon>Fungi</taxon>
        <taxon>Dikarya</taxon>
        <taxon>Ascomycota</taxon>
        <taxon>Saccharomycotina</taxon>
        <taxon>Pichiomycetes</taxon>
        <taxon>Debaryomycetaceae</taxon>
        <taxon>Candida/Lodderomyces clade</taxon>
        <taxon>Candida</taxon>
    </lineage>
</organism>
<accession>M3JVG2</accession>
<feature type="compositionally biased region" description="Low complexity" evidence="2">
    <location>
        <begin position="314"/>
        <end position="324"/>
    </location>
</feature>